<feature type="region of interest" description="Disordered" evidence="1">
    <location>
        <begin position="1"/>
        <end position="28"/>
    </location>
</feature>
<reference evidence="2" key="2">
    <citation type="submission" date="2021-02" db="EMBL/GenBank/DDBJ databases">
        <authorList>
            <person name="Kimball J.A."/>
            <person name="Haas M.W."/>
            <person name="Macchietto M."/>
            <person name="Kono T."/>
            <person name="Duquette J."/>
            <person name="Shao M."/>
        </authorList>
    </citation>
    <scope>NUCLEOTIDE SEQUENCE</scope>
    <source>
        <tissue evidence="2">Fresh leaf tissue</tissue>
    </source>
</reference>
<name>A0A8J5VJ54_ZIZPA</name>
<dbReference type="Proteomes" id="UP000729402">
    <property type="component" value="Unassembled WGS sequence"/>
</dbReference>
<protein>
    <submittedName>
        <fullName evidence="2">Uncharacterized protein</fullName>
    </submittedName>
</protein>
<feature type="region of interest" description="Disordered" evidence="1">
    <location>
        <begin position="52"/>
        <end position="94"/>
    </location>
</feature>
<accession>A0A8J5VJ54</accession>
<evidence type="ECO:0000313" key="2">
    <source>
        <dbReference type="EMBL" id="KAG8069690.1"/>
    </source>
</evidence>
<organism evidence="2 3">
    <name type="scientific">Zizania palustris</name>
    <name type="common">Northern wild rice</name>
    <dbReference type="NCBI Taxonomy" id="103762"/>
    <lineage>
        <taxon>Eukaryota</taxon>
        <taxon>Viridiplantae</taxon>
        <taxon>Streptophyta</taxon>
        <taxon>Embryophyta</taxon>
        <taxon>Tracheophyta</taxon>
        <taxon>Spermatophyta</taxon>
        <taxon>Magnoliopsida</taxon>
        <taxon>Liliopsida</taxon>
        <taxon>Poales</taxon>
        <taxon>Poaceae</taxon>
        <taxon>BOP clade</taxon>
        <taxon>Oryzoideae</taxon>
        <taxon>Oryzeae</taxon>
        <taxon>Zizaniinae</taxon>
        <taxon>Zizania</taxon>
    </lineage>
</organism>
<keyword evidence="3" id="KW-1185">Reference proteome</keyword>
<dbReference type="AlphaFoldDB" id="A0A8J5VJ54"/>
<evidence type="ECO:0000256" key="1">
    <source>
        <dbReference type="SAM" id="MobiDB-lite"/>
    </source>
</evidence>
<reference evidence="2" key="1">
    <citation type="journal article" date="2021" name="bioRxiv">
        <title>Whole Genome Assembly and Annotation of Northern Wild Rice, Zizania palustris L., Supports a Whole Genome Duplication in the Zizania Genus.</title>
        <authorList>
            <person name="Haas M."/>
            <person name="Kono T."/>
            <person name="Macchietto M."/>
            <person name="Millas R."/>
            <person name="McGilp L."/>
            <person name="Shao M."/>
            <person name="Duquette J."/>
            <person name="Hirsch C.N."/>
            <person name="Kimball J."/>
        </authorList>
    </citation>
    <scope>NUCLEOTIDE SEQUENCE</scope>
    <source>
        <tissue evidence="2">Fresh leaf tissue</tissue>
    </source>
</reference>
<sequence length="101" mass="10755">MSTTSSSWWNGDGTSAANNGGGTAGDWRRQGDLELYTTRRLPFLIAAACAKQRRSPSCEQLRRRPAASAPYSPKKKIGDSAVPPCPTLGPPLDARVLVRGA</sequence>
<comment type="caution">
    <text evidence="2">The sequence shown here is derived from an EMBL/GenBank/DDBJ whole genome shotgun (WGS) entry which is preliminary data.</text>
</comment>
<dbReference type="EMBL" id="JAAALK010000283">
    <property type="protein sequence ID" value="KAG8069690.1"/>
    <property type="molecule type" value="Genomic_DNA"/>
</dbReference>
<proteinExistence type="predicted"/>
<evidence type="ECO:0000313" key="3">
    <source>
        <dbReference type="Proteomes" id="UP000729402"/>
    </source>
</evidence>
<gene>
    <name evidence="2" type="ORF">GUJ93_ZPchr0006g45461</name>
</gene>